<dbReference type="Gene3D" id="3.30.1490.20">
    <property type="entry name" value="ATP-grasp fold, A domain"/>
    <property type="match status" value="1"/>
</dbReference>
<dbReference type="Proteomes" id="UP001596505">
    <property type="component" value="Unassembled WGS sequence"/>
</dbReference>
<accession>A0ABW2PV59</accession>
<dbReference type="Gene3D" id="3.30.470.20">
    <property type="entry name" value="ATP-grasp fold, B domain"/>
    <property type="match status" value="1"/>
</dbReference>
<dbReference type="InterPro" id="IPR002192">
    <property type="entry name" value="PPDK_AMP/ATP-bd"/>
</dbReference>
<dbReference type="InterPro" id="IPR051549">
    <property type="entry name" value="PEP_Utilizing_Enz"/>
</dbReference>
<evidence type="ECO:0000259" key="1">
    <source>
        <dbReference type="Pfam" id="PF01326"/>
    </source>
</evidence>
<dbReference type="RefSeq" id="WP_380963992.1">
    <property type="nucleotide sequence ID" value="NZ_JBHTCO010000004.1"/>
</dbReference>
<sequence length="293" mass="32843">MYTIPFKSAHQYDGLVGSKAKNLSYMLNHGLSVPGGFVITMKAFNRCLEENHLDIHDKRLEEKLHDIKIPDDVAYVVKNDFEELLKIYNAAAVRSSSEAEDLEDASFAGQYETFLNITTVTELFKKLKACWASMFTEQVMKYLEKMSANPDQLAMGVVVQGLIHSDISGVMFSANPVTQNQKEVMINASYGLGEAIVSGIVTPDQFIVNKDTKEIQKEKGLKEIKILPLDEGIETLETTHEEQNRFSVTDSQVQELAEMAIKVEKLYGHSVDIEFGIQGDQIYILQARPITAI</sequence>
<dbReference type="Pfam" id="PF01326">
    <property type="entry name" value="PPDK_N"/>
    <property type="match status" value="1"/>
</dbReference>
<evidence type="ECO:0000313" key="3">
    <source>
        <dbReference type="Proteomes" id="UP001596505"/>
    </source>
</evidence>
<dbReference type="PANTHER" id="PTHR43615:SF1">
    <property type="entry name" value="PPDK_N DOMAIN-CONTAINING PROTEIN"/>
    <property type="match status" value="1"/>
</dbReference>
<dbReference type="InterPro" id="IPR013815">
    <property type="entry name" value="ATP_grasp_subdomain_1"/>
</dbReference>
<dbReference type="SUPFAM" id="SSF56059">
    <property type="entry name" value="Glutathione synthetase ATP-binding domain-like"/>
    <property type="match status" value="1"/>
</dbReference>
<feature type="domain" description="Pyruvate phosphate dikinase AMP/ATP-binding" evidence="1">
    <location>
        <begin position="15"/>
        <end position="292"/>
    </location>
</feature>
<keyword evidence="3" id="KW-1185">Reference proteome</keyword>
<proteinExistence type="predicted"/>
<name>A0ABW2PV59_9BACL</name>
<dbReference type="PANTHER" id="PTHR43615">
    <property type="entry name" value="PHOSPHOENOLPYRUVATE SYNTHASE-RELATED"/>
    <property type="match status" value="1"/>
</dbReference>
<evidence type="ECO:0000313" key="2">
    <source>
        <dbReference type="EMBL" id="MFC7392180.1"/>
    </source>
</evidence>
<organism evidence="2 3">
    <name type="scientific">Scopulibacillus cellulosilyticus</name>
    <dbReference type="NCBI Taxonomy" id="2665665"/>
    <lineage>
        <taxon>Bacteria</taxon>
        <taxon>Bacillati</taxon>
        <taxon>Bacillota</taxon>
        <taxon>Bacilli</taxon>
        <taxon>Bacillales</taxon>
        <taxon>Sporolactobacillaceae</taxon>
        <taxon>Scopulibacillus</taxon>
    </lineage>
</organism>
<gene>
    <name evidence="2" type="ORF">ACFQRG_04220</name>
</gene>
<dbReference type="EMBL" id="JBHTCO010000004">
    <property type="protein sequence ID" value="MFC7392180.1"/>
    <property type="molecule type" value="Genomic_DNA"/>
</dbReference>
<protein>
    <submittedName>
        <fullName evidence="2">PEP/pyruvate-binding domain-containing protein</fullName>
    </submittedName>
</protein>
<reference evidence="3" key="1">
    <citation type="journal article" date="2019" name="Int. J. Syst. Evol. Microbiol.">
        <title>The Global Catalogue of Microorganisms (GCM) 10K type strain sequencing project: providing services to taxonomists for standard genome sequencing and annotation.</title>
        <authorList>
            <consortium name="The Broad Institute Genomics Platform"/>
            <consortium name="The Broad Institute Genome Sequencing Center for Infectious Disease"/>
            <person name="Wu L."/>
            <person name="Ma J."/>
        </authorList>
    </citation>
    <scope>NUCLEOTIDE SEQUENCE [LARGE SCALE GENOMIC DNA]</scope>
    <source>
        <strain evidence="3">CGMCC 1.16305</strain>
    </source>
</reference>
<comment type="caution">
    <text evidence="2">The sequence shown here is derived from an EMBL/GenBank/DDBJ whole genome shotgun (WGS) entry which is preliminary data.</text>
</comment>